<dbReference type="OrthoDB" id="76567at2759"/>
<proteinExistence type="predicted"/>
<dbReference type="EMBL" id="LGRN01000101">
    <property type="protein sequence ID" value="OJD16585.1"/>
    <property type="molecule type" value="Genomic_DNA"/>
</dbReference>
<evidence type="ECO:0000313" key="1">
    <source>
        <dbReference type="EMBL" id="OJD16585.1"/>
    </source>
</evidence>
<organism evidence="1 2">
    <name type="scientific">Emergomyces pasteurianus Ep9510</name>
    <dbReference type="NCBI Taxonomy" id="1447872"/>
    <lineage>
        <taxon>Eukaryota</taxon>
        <taxon>Fungi</taxon>
        <taxon>Dikarya</taxon>
        <taxon>Ascomycota</taxon>
        <taxon>Pezizomycotina</taxon>
        <taxon>Eurotiomycetes</taxon>
        <taxon>Eurotiomycetidae</taxon>
        <taxon>Onygenales</taxon>
        <taxon>Ajellomycetaceae</taxon>
        <taxon>Emergomyces</taxon>
    </lineage>
</organism>
<comment type="caution">
    <text evidence="1">The sequence shown here is derived from an EMBL/GenBank/DDBJ whole genome shotgun (WGS) entry which is preliminary data.</text>
</comment>
<gene>
    <name evidence="1" type="ORF">AJ78_03276</name>
</gene>
<dbReference type="Proteomes" id="UP000182235">
    <property type="component" value="Unassembled WGS sequence"/>
</dbReference>
<protein>
    <submittedName>
        <fullName evidence="1">Uncharacterized protein</fullName>
    </submittedName>
</protein>
<keyword evidence="2" id="KW-1185">Reference proteome</keyword>
<sequence>MGDISSSRSLRSTSRATESKLSAQQLYNTVYREILNATGPTHLTYENVETQTGSLVFDSLEESSKIENIRPRLSYNSFTQILDVYVMPTFIHDCQTMWLIKEFHRMESSTFLTPAEYDQLTLSSGTTFRSFQAPYTSSLKQPDSFFQVQGQYLPTIVAESGWSETTAKLHRDMRLWLIGGANQVQLVLLPKWTKHANRRVSGVIQLWALNQMGNEALLQTAVIYPPSANQVIQITRKQLFGSLVHPGRNPNDVQVGTGLLQRTPNITDQQELAVQFLGFCKNFLDMFRLTNKKIYLSENLAYNAKRKLPPPRSSNGTCGVADAILEAIFLINPCFNVYQVAATCPVLRDLLGFSGSFDHVTDTVNIYFNRINVQMANVHQRTFRILVRMRR</sequence>
<evidence type="ECO:0000313" key="2">
    <source>
        <dbReference type="Proteomes" id="UP000182235"/>
    </source>
</evidence>
<reference evidence="1 2" key="1">
    <citation type="submission" date="2015-07" db="EMBL/GenBank/DDBJ databases">
        <title>Emmonsia species relationships and genome sequence.</title>
        <authorList>
            <consortium name="The Broad Institute Genomics Platform"/>
            <person name="Cuomo C.A."/>
            <person name="Munoz J.F."/>
            <person name="Imamovic A."/>
            <person name="Priest M.E."/>
            <person name="Young S."/>
            <person name="Clay O.K."/>
            <person name="McEwen J.G."/>
        </authorList>
    </citation>
    <scope>NUCLEOTIDE SEQUENCE [LARGE SCALE GENOMIC DNA]</scope>
    <source>
        <strain evidence="1 2">UAMH 9510</strain>
    </source>
</reference>
<name>A0A1J9PJF9_9EURO</name>
<accession>A0A1J9PJF9</accession>
<dbReference type="STRING" id="1447872.A0A1J9PJF9"/>
<dbReference type="VEuPathDB" id="FungiDB:AJ78_03276"/>
<dbReference type="AlphaFoldDB" id="A0A1J9PJF9"/>